<dbReference type="PANTHER" id="PTHR11662:SF399">
    <property type="entry name" value="FI19708P1-RELATED"/>
    <property type="match status" value="1"/>
</dbReference>
<dbReference type="InterPro" id="IPR011701">
    <property type="entry name" value="MFS"/>
</dbReference>
<proteinExistence type="predicted"/>
<organism evidence="8 9">
    <name type="scientific">Gluconacetobacter sacchari</name>
    <dbReference type="NCBI Taxonomy" id="92759"/>
    <lineage>
        <taxon>Bacteria</taxon>
        <taxon>Pseudomonadati</taxon>
        <taxon>Pseudomonadota</taxon>
        <taxon>Alphaproteobacteria</taxon>
        <taxon>Acetobacterales</taxon>
        <taxon>Acetobacteraceae</taxon>
        <taxon>Gluconacetobacter</taxon>
    </lineage>
</organism>
<dbReference type="InterPro" id="IPR020846">
    <property type="entry name" value="MFS_dom"/>
</dbReference>
<comment type="subcellular location">
    <subcellularLocation>
        <location evidence="1">Membrane</location>
        <topology evidence="1">Multi-pass membrane protein</topology>
    </subcellularLocation>
</comment>
<protein>
    <submittedName>
        <fullName evidence="8">MFS transporter</fullName>
    </submittedName>
</protein>
<feature type="transmembrane region" description="Helical" evidence="6">
    <location>
        <begin position="64"/>
        <end position="81"/>
    </location>
</feature>
<dbReference type="InterPro" id="IPR036259">
    <property type="entry name" value="MFS_trans_sf"/>
</dbReference>
<evidence type="ECO:0000256" key="2">
    <source>
        <dbReference type="ARBA" id="ARBA00022692"/>
    </source>
</evidence>
<feature type="domain" description="Major facilitator superfamily (MFS) profile" evidence="7">
    <location>
        <begin position="68"/>
        <end position="458"/>
    </location>
</feature>
<feature type="transmembrane region" description="Helical" evidence="6">
    <location>
        <begin position="101"/>
        <end position="120"/>
    </location>
</feature>
<keyword evidence="3 6" id="KW-1133">Transmembrane helix</keyword>
<dbReference type="RefSeq" id="WP_182999216.1">
    <property type="nucleotide sequence ID" value="NZ_JABEQJ010000037.1"/>
</dbReference>
<accession>A0A7W4IGQ2</accession>
<name>A0A7W4IGQ2_9PROT</name>
<evidence type="ECO:0000256" key="4">
    <source>
        <dbReference type="ARBA" id="ARBA00023136"/>
    </source>
</evidence>
<dbReference type="PANTHER" id="PTHR11662">
    <property type="entry name" value="SOLUTE CARRIER FAMILY 17"/>
    <property type="match status" value="1"/>
</dbReference>
<dbReference type="PROSITE" id="PS50850">
    <property type="entry name" value="MFS"/>
    <property type="match status" value="1"/>
</dbReference>
<feature type="transmembrane region" description="Helical" evidence="6">
    <location>
        <begin position="434"/>
        <end position="454"/>
    </location>
</feature>
<sequence>MQPTAPKPIFKPLSTGKNGTGLQRGRLKRDIDAMTMAEDCPADPGAAARGRMAGGDPAGAATRPWLVMAGLVVPINIMMALDKNSFALAAPMIGNALKLDYVQVSTVIAALTWSYAIMQLPSGWLVSHLGPHRTLGWACMAWSAVTIGMPWASGFVSFLVFRIAMGTFQAADWSASVTAVHDWFAPAKRSRGNAVLLGCLYFGSTLSGPLTTQAVTLIGWRHCLHMFGVVGLVLSTLWLLVYRDGPYRGPRDDPPRLSRRAFATLLCSPRLWAIGAFYFCALSMQSFYHVNLPHYLMSARHLSYNAMGWVFALPWLCLYLSVVASGFASDAILRRSGSPFKARAVFGAAGAALSALSLEAAAYCDSNLAAITLLCVALAALGMCQVAIWSLAQGLTRRFSGVVVGWTGFWGNVAAGSMPILISRMLGHGASWGAALAVPCALGLLGAGFCLIAGREGQKPLLDDL</sequence>
<dbReference type="GO" id="GO:0022857">
    <property type="term" value="F:transmembrane transporter activity"/>
    <property type="evidence" value="ECO:0007669"/>
    <property type="project" value="InterPro"/>
</dbReference>
<dbReference type="InterPro" id="IPR050382">
    <property type="entry name" value="MFS_Na/Anion_cotransporter"/>
</dbReference>
<dbReference type="EMBL" id="JABEQJ010000037">
    <property type="protein sequence ID" value="MBB2162392.1"/>
    <property type="molecule type" value="Genomic_DNA"/>
</dbReference>
<dbReference type="GO" id="GO:0016020">
    <property type="term" value="C:membrane"/>
    <property type="evidence" value="ECO:0007669"/>
    <property type="project" value="UniProtKB-SubCell"/>
</dbReference>
<dbReference type="Proteomes" id="UP000589085">
    <property type="component" value="Unassembled WGS sequence"/>
</dbReference>
<evidence type="ECO:0000259" key="7">
    <source>
        <dbReference type="PROSITE" id="PS50850"/>
    </source>
</evidence>
<keyword evidence="2 6" id="KW-0812">Transmembrane</keyword>
<feature type="transmembrane region" description="Helical" evidence="6">
    <location>
        <begin position="262"/>
        <end position="288"/>
    </location>
</feature>
<dbReference type="SUPFAM" id="SSF103473">
    <property type="entry name" value="MFS general substrate transporter"/>
    <property type="match status" value="1"/>
</dbReference>
<feature type="transmembrane region" description="Helical" evidence="6">
    <location>
        <begin position="140"/>
        <end position="161"/>
    </location>
</feature>
<dbReference type="Gene3D" id="1.20.1250.20">
    <property type="entry name" value="MFS general substrate transporter like domains"/>
    <property type="match status" value="2"/>
</dbReference>
<feature type="transmembrane region" description="Helical" evidence="6">
    <location>
        <begin position="399"/>
        <end position="422"/>
    </location>
</feature>
<evidence type="ECO:0000256" key="6">
    <source>
        <dbReference type="SAM" id="Phobius"/>
    </source>
</evidence>
<evidence type="ECO:0000256" key="3">
    <source>
        <dbReference type="ARBA" id="ARBA00022989"/>
    </source>
</evidence>
<evidence type="ECO:0000313" key="8">
    <source>
        <dbReference type="EMBL" id="MBB2162392.1"/>
    </source>
</evidence>
<feature type="transmembrane region" description="Helical" evidence="6">
    <location>
        <begin position="308"/>
        <end position="333"/>
    </location>
</feature>
<feature type="region of interest" description="Disordered" evidence="5">
    <location>
        <begin position="1"/>
        <end position="24"/>
    </location>
</feature>
<feature type="transmembrane region" description="Helical" evidence="6">
    <location>
        <begin position="194"/>
        <end position="218"/>
    </location>
</feature>
<feature type="transmembrane region" description="Helical" evidence="6">
    <location>
        <begin position="345"/>
        <end position="363"/>
    </location>
</feature>
<reference evidence="8 9" key="1">
    <citation type="submission" date="2020-04" db="EMBL/GenBank/DDBJ databases">
        <title>Description of novel Gluconacetobacter.</title>
        <authorList>
            <person name="Sombolestani A."/>
        </authorList>
    </citation>
    <scope>NUCLEOTIDE SEQUENCE [LARGE SCALE GENOMIC DNA]</scope>
    <source>
        <strain evidence="8 9">LMG 19747</strain>
    </source>
</reference>
<dbReference type="Pfam" id="PF07690">
    <property type="entry name" value="MFS_1"/>
    <property type="match status" value="1"/>
</dbReference>
<gene>
    <name evidence="8" type="ORF">HLH48_19905</name>
</gene>
<evidence type="ECO:0000256" key="5">
    <source>
        <dbReference type="SAM" id="MobiDB-lite"/>
    </source>
</evidence>
<evidence type="ECO:0000256" key="1">
    <source>
        <dbReference type="ARBA" id="ARBA00004141"/>
    </source>
</evidence>
<evidence type="ECO:0000313" key="9">
    <source>
        <dbReference type="Proteomes" id="UP000589085"/>
    </source>
</evidence>
<feature type="transmembrane region" description="Helical" evidence="6">
    <location>
        <begin position="369"/>
        <end position="392"/>
    </location>
</feature>
<feature type="transmembrane region" description="Helical" evidence="6">
    <location>
        <begin position="224"/>
        <end position="242"/>
    </location>
</feature>
<keyword evidence="4 6" id="KW-0472">Membrane</keyword>
<dbReference type="AlphaFoldDB" id="A0A7W4IGQ2"/>
<comment type="caution">
    <text evidence="8">The sequence shown here is derived from an EMBL/GenBank/DDBJ whole genome shotgun (WGS) entry which is preliminary data.</text>
</comment>